<keyword evidence="1" id="KW-0472">Membrane</keyword>
<feature type="transmembrane region" description="Helical" evidence="1">
    <location>
        <begin position="109"/>
        <end position="129"/>
    </location>
</feature>
<name>A0ABX1KGI8_9MICO</name>
<dbReference type="RefSeq" id="WP_168913982.1">
    <property type="nucleotide sequence ID" value="NZ_JABACI010000005.1"/>
</dbReference>
<sequence>MSTVDPAAARRERFERHRGTTGAAVAAVFSGILIIATGAVAGFGFAGLLDTFRLMELNSVFSTWESQMSSPFVWLPIGIVASIFSWWLYSTWNHRYTGDRMRFAGVGPLTLLTVGLAGGVWIGCLSWTAPDQVGMQIDPTFGEHEPWGMGAWIFYSAQWWLPALFALFAVLFFLLGIGGRRRATRRRELVSRLIVSGRRVQGSVTESTVPSSEASQMIFSLTVTFTDLSGTDRWVKRVVRYRTTEVPPVGAPVTVLYDPSAPGDESRIFFTTGSASDPEDFLAHEF</sequence>
<keyword evidence="1" id="KW-1133">Transmembrane helix</keyword>
<feature type="transmembrane region" description="Helical" evidence="1">
    <location>
        <begin position="149"/>
        <end position="177"/>
    </location>
</feature>
<feature type="transmembrane region" description="Helical" evidence="1">
    <location>
        <begin position="21"/>
        <end position="49"/>
    </location>
</feature>
<dbReference type="EMBL" id="JABACI010000005">
    <property type="protein sequence ID" value="NLP85495.1"/>
    <property type="molecule type" value="Genomic_DNA"/>
</dbReference>
<reference evidence="2 3" key="1">
    <citation type="submission" date="2020-04" db="EMBL/GenBank/DDBJ databases">
        <title>CFH 90308 Microbacterium sp.</title>
        <authorList>
            <person name="Nie G."/>
            <person name="Ming H."/>
            <person name="Xia T."/>
        </authorList>
    </citation>
    <scope>NUCLEOTIDE SEQUENCE [LARGE SCALE GENOMIC DNA]</scope>
    <source>
        <strain evidence="2 3">CFH 90308</strain>
    </source>
</reference>
<feature type="transmembrane region" description="Helical" evidence="1">
    <location>
        <begin position="69"/>
        <end position="89"/>
    </location>
</feature>
<keyword evidence="1" id="KW-0812">Transmembrane</keyword>
<dbReference type="Proteomes" id="UP001429745">
    <property type="component" value="Unassembled WGS sequence"/>
</dbReference>
<evidence type="ECO:0000313" key="3">
    <source>
        <dbReference type="Proteomes" id="UP001429745"/>
    </source>
</evidence>
<organism evidence="2 3">
    <name type="scientific">Microbacterium salsuginis</name>
    <dbReference type="NCBI Taxonomy" id="2722803"/>
    <lineage>
        <taxon>Bacteria</taxon>
        <taxon>Bacillati</taxon>
        <taxon>Actinomycetota</taxon>
        <taxon>Actinomycetes</taxon>
        <taxon>Micrococcales</taxon>
        <taxon>Microbacteriaceae</taxon>
        <taxon>Microbacterium</taxon>
    </lineage>
</organism>
<comment type="caution">
    <text evidence="2">The sequence shown here is derived from an EMBL/GenBank/DDBJ whole genome shotgun (WGS) entry which is preliminary data.</text>
</comment>
<evidence type="ECO:0000313" key="2">
    <source>
        <dbReference type="EMBL" id="NLP85495.1"/>
    </source>
</evidence>
<keyword evidence="3" id="KW-1185">Reference proteome</keyword>
<proteinExistence type="predicted"/>
<gene>
    <name evidence="2" type="ORF">HF576_16760</name>
</gene>
<protein>
    <submittedName>
        <fullName evidence="2">DUF3592 domain-containing protein</fullName>
    </submittedName>
</protein>
<accession>A0ABX1KGI8</accession>
<evidence type="ECO:0000256" key="1">
    <source>
        <dbReference type="SAM" id="Phobius"/>
    </source>
</evidence>